<dbReference type="Pfam" id="PF00394">
    <property type="entry name" value="Cu-oxidase"/>
    <property type="match status" value="1"/>
</dbReference>
<dbReference type="InterPro" id="IPR008972">
    <property type="entry name" value="Cupredoxin"/>
</dbReference>
<evidence type="ECO:0000256" key="7">
    <source>
        <dbReference type="SAM" id="Phobius"/>
    </source>
</evidence>
<dbReference type="InterPro" id="IPR045087">
    <property type="entry name" value="Cu-oxidase_fam"/>
</dbReference>
<dbReference type="EMBL" id="JAGMUU010000016">
    <property type="protein sequence ID" value="KAH7137027.1"/>
    <property type="molecule type" value="Genomic_DNA"/>
</dbReference>
<dbReference type="InterPro" id="IPR001117">
    <property type="entry name" value="Cu-oxidase_2nd"/>
</dbReference>
<dbReference type="PANTHER" id="PTHR11709">
    <property type="entry name" value="MULTI-COPPER OXIDASE"/>
    <property type="match status" value="1"/>
</dbReference>
<sequence>MATDDEESHRLLQEFEVQDEDTKTQTYILSSEDNTWRNCCKFGLVKWHRIIYLMAAILAAMLLFNFGVVLAPSGDQSTSLVNNATSHLAIELNPKEHTSRPSTTLTFNWTITAGQRSPDGVEKLVYLVNDNFPGPTIEARSGDRLVIHVHNDLQEGTSLHWHGLRLKDQNPMDGAVGVTQCPIPPGGNFSYNFTIGDDEQGTFWWHSHSDGQRTDGLWGGLVVHSPEETSPPSNEFLIMVADWFHRSHAEVLAWFVDAHNGGNEPVPDSLLINGRGRFNCSMAVPARPLVCSQIAMRDLEALLPPLSGGLTRLRLVNTGSIAGFTMRLDGAKMEPIRVDGGCSVRSESSESVGVIYPGERVDMIVKSFEKHPKPRWLTIYMDTENFGYPNQALKPNESFPIFHDSERGESTDKDQAIIQPNEPRVLDSQNLIAATRVSGIPSKAELTFVFYAKTEKLAHFDYEPVGYINHTSWKPQVPPLLAQNRATWDENQLVPFVGISPGKATRVDIVINNLDDGAHPFHLHGSSFYVLSSYRNEGRGSWGSYNPYSGKPPPNGLELDFPVRKDTISVPRRGHVVLALLADNEGIWMLHCHMLVHLARGMAMAFHVGKLDDQDHISSQDLKAGMLCTN</sequence>
<dbReference type="Gene3D" id="2.60.40.420">
    <property type="entry name" value="Cupredoxins - blue copper proteins"/>
    <property type="match status" value="3"/>
</dbReference>
<comment type="caution">
    <text evidence="11">The sequence shown here is derived from an EMBL/GenBank/DDBJ whole genome shotgun (WGS) entry which is preliminary data.</text>
</comment>
<keyword evidence="5" id="KW-0186">Copper</keyword>
<keyword evidence="7" id="KW-1133">Transmembrane helix</keyword>
<name>A0A9P9IX76_9HYPO</name>
<evidence type="ECO:0000259" key="9">
    <source>
        <dbReference type="Pfam" id="PF07731"/>
    </source>
</evidence>
<evidence type="ECO:0000256" key="2">
    <source>
        <dbReference type="ARBA" id="ARBA00022723"/>
    </source>
</evidence>
<organism evidence="11 12">
    <name type="scientific">Dactylonectria estremocensis</name>
    <dbReference type="NCBI Taxonomy" id="1079267"/>
    <lineage>
        <taxon>Eukaryota</taxon>
        <taxon>Fungi</taxon>
        <taxon>Dikarya</taxon>
        <taxon>Ascomycota</taxon>
        <taxon>Pezizomycotina</taxon>
        <taxon>Sordariomycetes</taxon>
        <taxon>Hypocreomycetidae</taxon>
        <taxon>Hypocreales</taxon>
        <taxon>Nectriaceae</taxon>
        <taxon>Dactylonectria</taxon>
    </lineage>
</organism>
<keyword evidence="7" id="KW-0812">Transmembrane</keyword>
<evidence type="ECO:0000256" key="4">
    <source>
        <dbReference type="ARBA" id="ARBA00023002"/>
    </source>
</evidence>
<dbReference type="AlphaFoldDB" id="A0A9P9IX76"/>
<evidence type="ECO:0000256" key="3">
    <source>
        <dbReference type="ARBA" id="ARBA00022729"/>
    </source>
</evidence>
<dbReference type="GO" id="GO:0005507">
    <property type="term" value="F:copper ion binding"/>
    <property type="evidence" value="ECO:0007669"/>
    <property type="project" value="InterPro"/>
</dbReference>
<keyword evidence="4" id="KW-0560">Oxidoreductase</keyword>
<dbReference type="InterPro" id="IPR033138">
    <property type="entry name" value="Cu_oxidase_CS"/>
</dbReference>
<dbReference type="CDD" id="cd13910">
    <property type="entry name" value="CuRO_3_MCO_like_4"/>
    <property type="match status" value="1"/>
</dbReference>
<dbReference type="InterPro" id="IPR002355">
    <property type="entry name" value="Cu_oxidase_Cu_BS"/>
</dbReference>
<feature type="domain" description="Plastocyanin-like" evidence="8">
    <location>
        <begin position="235"/>
        <end position="373"/>
    </location>
</feature>
<dbReference type="PROSITE" id="PS00079">
    <property type="entry name" value="MULTICOPPER_OXIDASE1"/>
    <property type="match status" value="2"/>
</dbReference>
<dbReference type="InterPro" id="IPR011706">
    <property type="entry name" value="Cu-oxidase_C"/>
</dbReference>
<dbReference type="Proteomes" id="UP000717696">
    <property type="component" value="Unassembled WGS sequence"/>
</dbReference>
<keyword evidence="6" id="KW-0325">Glycoprotein</keyword>
<keyword evidence="3" id="KW-0732">Signal</keyword>
<evidence type="ECO:0000256" key="5">
    <source>
        <dbReference type="ARBA" id="ARBA00023008"/>
    </source>
</evidence>
<evidence type="ECO:0000259" key="10">
    <source>
        <dbReference type="Pfam" id="PF07732"/>
    </source>
</evidence>
<gene>
    <name evidence="11" type="ORF">B0J13DRAFT_449052</name>
</gene>
<dbReference type="CDD" id="cd04205">
    <property type="entry name" value="CuRO_2_LCC_like"/>
    <property type="match status" value="1"/>
</dbReference>
<proteinExistence type="inferred from homology"/>
<protein>
    <submittedName>
        <fullName evidence="11">Multicopper oxidase-domain-containing protein</fullName>
    </submittedName>
</protein>
<dbReference type="InterPro" id="IPR011707">
    <property type="entry name" value="Cu-oxidase-like_N"/>
</dbReference>
<dbReference type="OrthoDB" id="2121828at2759"/>
<accession>A0A9P9IX76</accession>
<evidence type="ECO:0000313" key="12">
    <source>
        <dbReference type="Proteomes" id="UP000717696"/>
    </source>
</evidence>
<evidence type="ECO:0000259" key="8">
    <source>
        <dbReference type="Pfam" id="PF00394"/>
    </source>
</evidence>
<keyword evidence="7" id="KW-0472">Membrane</keyword>
<evidence type="ECO:0000256" key="6">
    <source>
        <dbReference type="ARBA" id="ARBA00023180"/>
    </source>
</evidence>
<evidence type="ECO:0000256" key="1">
    <source>
        <dbReference type="ARBA" id="ARBA00010609"/>
    </source>
</evidence>
<dbReference type="GO" id="GO:0016491">
    <property type="term" value="F:oxidoreductase activity"/>
    <property type="evidence" value="ECO:0007669"/>
    <property type="project" value="UniProtKB-KW"/>
</dbReference>
<dbReference type="Pfam" id="PF07732">
    <property type="entry name" value="Cu-oxidase_3"/>
    <property type="match status" value="1"/>
</dbReference>
<comment type="similarity">
    <text evidence="1">Belongs to the multicopper oxidase family.</text>
</comment>
<keyword evidence="2" id="KW-0479">Metal-binding</keyword>
<dbReference type="SUPFAM" id="SSF49503">
    <property type="entry name" value="Cupredoxins"/>
    <property type="match status" value="3"/>
</dbReference>
<feature type="transmembrane region" description="Helical" evidence="7">
    <location>
        <begin position="50"/>
        <end position="71"/>
    </location>
</feature>
<dbReference type="PANTHER" id="PTHR11709:SF511">
    <property type="entry name" value="LACCASE"/>
    <property type="match status" value="1"/>
</dbReference>
<keyword evidence="12" id="KW-1185">Reference proteome</keyword>
<reference evidence="11" key="1">
    <citation type="journal article" date="2021" name="Nat. Commun.">
        <title>Genetic determinants of endophytism in the Arabidopsis root mycobiome.</title>
        <authorList>
            <person name="Mesny F."/>
            <person name="Miyauchi S."/>
            <person name="Thiergart T."/>
            <person name="Pickel B."/>
            <person name="Atanasova L."/>
            <person name="Karlsson M."/>
            <person name="Huettel B."/>
            <person name="Barry K.W."/>
            <person name="Haridas S."/>
            <person name="Chen C."/>
            <person name="Bauer D."/>
            <person name="Andreopoulos W."/>
            <person name="Pangilinan J."/>
            <person name="LaButti K."/>
            <person name="Riley R."/>
            <person name="Lipzen A."/>
            <person name="Clum A."/>
            <person name="Drula E."/>
            <person name="Henrissat B."/>
            <person name="Kohler A."/>
            <person name="Grigoriev I.V."/>
            <person name="Martin F.M."/>
            <person name="Hacquard S."/>
        </authorList>
    </citation>
    <scope>NUCLEOTIDE SEQUENCE</scope>
    <source>
        <strain evidence="11">MPI-CAGE-AT-0021</strain>
    </source>
</reference>
<feature type="domain" description="Plastocyanin-like" evidence="9">
    <location>
        <begin position="498"/>
        <end position="609"/>
    </location>
</feature>
<dbReference type="Pfam" id="PF07731">
    <property type="entry name" value="Cu-oxidase_2"/>
    <property type="match status" value="1"/>
</dbReference>
<dbReference type="PROSITE" id="PS00080">
    <property type="entry name" value="MULTICOPPER_OXIDASE2"/>
    <property type="match status" value="1"/>
</dbReference>
<evidence type="ECO:0000313" key="11">
    <source>
        <dbReference type="EMBL" id="KAH7137027.1"/>
    </source>
</evidence>
<feature type="domain" description="Plastocyanin-like" evidence="10">
    <location>
        <begin position="111"/>
        <end position="227"/>
    </location>
</feature>